<dbReference type="PROSITE" id="PS50850">
    <property type="entry name" value="MFS"/>
    <property type="match status" value="1"/>
</dbReference>
<dbReference type="GO" id="GO:0022857">
    <property type="term" value="F:transmembrane transporter activity"/>
    <property type="evidence" value="ECO:0007669"/>
    <property type="project" value="InterPro"/>
</dbReference>
<feature type="transmembrane region" description="Helical" evidence="5">
    <location>
        <begin position="645"/>
        <end position="664"/>
    </location>
</feature>
<protein>
    <submittedName>
        <fullName evidence="7">Putative HC-toxin efflux carrier TOXA</fullName>
    </submittedName>
</protein>
<dbReference type="PANTHER" id="PTHR23501:SF199">
    <property type="entry name" value="MFS EFFLUX TRANSPORTER INPD-RELATED"/>
    <property type="match status" value="1"/>
</dbReference>
<dbReference type="InterPro" id="IPR011701">
    <property type="entry name" value="MFS"/>
</dbReference>
<feature type="transmembrane region" description="Helical" evidence="5">
    <location>
        <begin position="390"/>
        <end position="413"/>
    </location>
</feature>
<feature type="domain" description="Major facilitator superfamily (MFS) profile" evidence="6">
    <location>
        <begin position="395"/>
        <end position="907"/>
    </location>
</feature>
<feature type="transmembrane region" description="Helical" evidence="5">
    <location>
        <begin position="684"/>
        <end position="706"/>
    </location>
</feature>
<feature type="transmembrane region" description="Helical" evidence="5">
    <location>
        <begin position="744"/>
        <end position="763"/>
    </location>
</feature>
<dbReference type="PANTHER" id="PTHR23501">
    <property type="entry name" value="MAJOR FACILITATOR SUPERFAMILY"/>
    <property type="match status" value="1"/>
</dbReference>
<evidence type="ECO:0000256" key="5">
    <source>
        <dbReference type="SAM" id="Phobius"/>
    </source>
</evidence>
<keyword evidence="4 5" id="KW-0472">Membrane</keyword>
<dbReference type="FunFam" id="1.20.1250.20:FF:000196">
    <property type="entry name" value="MFS toxin efflux pump (AflT)"/>
    <property type="match status" value="1"/>
</dbReference>
<evidence type="ECO:0000256" key="3">
    <source>
        <dbReference type="ARBA" id="ARBA00022989"/>
    </source>
</evidence>
<evidence type="ECO:0000256" key="4">
    <source>
        <dbReference type="ARBA" id="ARBA00023136"/>
    </source>
</evidence>
<feature type="transmembrane region" description="Helical" evidence="5">
    <location>
        <begin position="541"/>
        <end position="561"/>
    </location>
</feature>
<evidence type="ECO:0000313" key="8">
    <source>
        <dbReference type="Proteomes" id="UP000286921"/>
    </source>
</evidence>
<comment type="caution">
    <text evidence="7">The sequence shown here is derived from an EMBL/GenBank/DDBJ whole genome shotgun (WGS) entry which is preliminary data.</text>
</comment>
<keyword evidence="2 5" id="KW-0812">Transmembrane</keyword>
<dbReference type="PRINTS" id="PR00469">
    <property type="entry name" value="PNDRDTASEII"/>
</dbReference>
<sequence length="928" mass="99944">MASTADVLIIGGGPAGLATALALSRKLHSVLLFDSQEHRNRQTSHMHNVLGFDHVEPARFRSAIHDTLLHRYTTNTIINKKVTQARKLPHDGIGTRFEITDEDGTAYQGSKLVLATGIRDIMPAIEGYAENWGQLIFHCLFCHGYEERGAPNAGLLVAESSQLHANPSVGLILGQMVRRFAEKVTLFTHGNEETTVALQEAGAEARGFNIESRPICSFERVVSAAEDSRDILRVWLGQADGSENPNSYVDMGFLTHTPDTVVTNDWSSQLGLELDESGIYKQKDVTMETTVPGVFVAGDHASVAKDVPNAASNATFVASAVADAWGDWGICWISCWMKTSAVPRVELMLYVAKPFRSANSSGVDDRASDTEKIAHETPTHTSAPTKWRQIAILLALYLVMFAVALVVFHFILLQKSWLHKRRANALILWQDNTILAPALPVITDDFHSLNDMGWYSSVYLLTMCATQILHGRLCTMFSIKWVYMINLVIFEIGSVVSAATPTSVGLILGRAITGIGAAGLLSGTILLIAASMSLQLQATALGILGGLKGAAAVAGPLLGGAFTDNVSWRWCFYINLPLGGVGAVAILFLFRAPPPTFVPDAMKGSPLKQRLIQLDIEGTVLFSASIICLLLAIEWGGAKWSWSNGRIVALFVIFGATLIVFCIVQSRKKEMAMIPPRVAGNRNVWSCGLYSAMLGAAFYILLPIWFQVIKGVSAVRSGIMNLPMLVSLIVLSILSGALVSAMGYYTPTMIMGCILVLISAALMTTITPDTGTVKWAGYQVIMGAGIGMGAQQTVLAMQASLPSKDVPVGTALMIFYQTLGGAVFLIVAQNVFQHELVKRLTGMNIPGVDASSVAAAGATEVRNLVPPKYLGEALEAYNGAVVRTFYISVALAAVAVLATFVPEWKSVKTVAKNREEQENIKSGGNEAV</sequence>
<dbReference type="InterPro" id="IPR036188">
    <property type="entry name" value="FAD/NAD-bd_sf"/>
</dbReference>
<gene>
    <name evidence="7" type="ORF">AAWM_04104</name>
</gene>
<reference evidence="7 8" key="1">
    <citation type="submission" date="2016-09" db="EMBL/GenBank/DDBJ databases">
        <title>Aspergillus awamori IFM 58123T.</title>
        <authorList>
            <person name="Kusuya Y."/>
            <person name="Shimizu M."/>
            <person name="Takahashi H."/>
            <person name="Yaguchi T."/>
        </authorList>
    </citation>
    <scope>NUCLEOTIDE SEQUENCE [LARGE SCALE GENOMIC DNA]</scope>
    <source>
        <strain evidence="7 8">IFM 58123</strain>
    </source>
</reference>
<evidence type="ECO:0000256" key="1">
    <source>
        <dbReference type="ARBA" id="ARBA00004141"/>
    </source>
</evidence>
<accession>A0A401KPQ6</accession>
<dbReference type="InterPro" id="IPR036259">
    <property type="entry name" value="MFS_trans_sf"/>
</dbReference>
<dbReference type="SUPFAM" id="SSF103473">
    <property type="entry name" value="MFS general substrate transporter"/>
    <property type="match status" value="1"/>
</dbReference>
<dbReference type="CDD" id="cd17502">
    <property type="entry name" value="MFS_Azr1_MDR_like"/>
    <property type="match status" value="1"/>
</dbReference>
<proteinExistence type="predicted"/>
<dbReference type="Gene3D" id="1.20.1720.10">
    <property type="entry name" value="Multidrug resistance protein D"/>
    <property type="match status" value="1"/>
</dbReference>
<dbReference type="EMBL" id="BDHI01000007">
    <property type="protein sequence ID" value="GCB21219.1"/>
    <property type="molecule type" value="Genomic_DNA"/>
</dbReference>
<dbReference type="SUPFAM" id="SSF51905">
    <property type="entry name" value="FAD/NAD(P)-binding domain"/>
    <property type="match status" value="1"/>
</dbReference>
<dbReference type="Gene3D" id="1.20.1250.20">
    <property type="entry name" value="MFS general substrate transporter like domains"/>
    <property type="match status" value="1"/>
</dbReference>
<dbReference type="AlphaFoldDB" id="A0A401KPQ6"/>
<feature type="transmembrane region" description="Helical" evidence="5">
    <location>
        <begin position="718"/>
        <end position="739"/>
    </location>
</feature>
<dbReference type="Proteomes" id="UP000286921">
    <property type="component" value="Unassembled WGS sequence"/>
</dbReference>
<dbReference type="Gene3D" id="3.50.50.60">
    <property type="entry name" value="FAD/NAD(P)-binding domain"/>
    <property type="match status" value="2"/>
</dbReference>
<organism evidence="7 8">
    <name type="scientific">Aspergillus awamori</name>
    <name type="common">Black koji mold</name>
    <dbReference type="NCBI Taxonomy" id="105351"/>
    <lineage>
        <taxon>Eukaryota</taxon>
        <taxon>Fungi</taxon>
        <taxon>Dikarya</taxon>
        <taxon>Ascomycota</taxon>
        <taxon>Pezizomycotina</taxon>
        <taxon>Eurotiomycetes</taxon>
        <taxon>Eurotiomycetidae</taxon>
        <taxon>Eurotiales</taxon>
        <taxon>Aspergillaceae</taxon>
        <taxon>Aspergillus</taxon>
    </lineage>
</organism>
<feature type="transmembrane region" description="Helical" evidence="5">
    <location>
        <begin position="481"/>
        <end position="501"/>
    </location>
</feature>
<name>A0A401KPQ6_ASPAW</name>
<keyword evidence="3 5" id="KW-1133">Transmembrane helix</keyword>
<evidence type="ECO:0000259" key="6">
    <source>
        <dbReference type="PROSITE" id="PS50850"/>
    </source>
</evidence>
<feature type="transmembrane region" description="Helical" evidence="5">
    <location>
        <begin position="808"/>
        <end position="828"/>
    </location>
</feature>
<dbReference type="Pfam" id="PF07992">
    <property type="entry name" value="Pyr_redox_2"/>
    <property type="match status" value="1"/>
</dbReference>
<comment type="subcellular location">
    <subcellularLocation>
        <location evidence="1">Membrane</location>
        <topology evidence="1">Multi-pass membrane protein</topology>
    </subcellularLocation>
</comment>
<dbReference type="Pfam" id="PF07690">
    <property type="entry name" value="MFS_1"/>
    <property type="match status" value="1"/>
</dbReference>
<feature type="transmembrane region" description="Helical" evidence="5">
    <location>
        <begin position="885"/>
        <end position="904"/>
    </location>
</feature>
<evidence type="ECO:0000256" key="2">
    <source>
        <dbReference type="ARBA" id="ARBA00022692"/>
    </source>
</evidence>
<feature type="transmembrane region" description="Helical" evidence="5">
    <location>
        <begin position="611"/>
        <end position="633"/>
    </location>
</feature>
<keyword evidence="8" id="KW-1185">Reference proteome</keyword>
<feature type="transmembrane region" description="Helical" evidence="5">
    <location>
        <begin position="507"/>
        <end position="529"/>
    </location>
</feature>
<evidence type="ECO:0000313" key="7">
    <source>
        <dbReference type="EMBL" id="GCB21219.1"/>
    </source>
</evidence>
<dbReference type="InterPro" id="IPR020846">
    <property type="entry name" value="MFS_dom"/>
</dbReference>
<dbReference type="InterPro" id="IPR023753">
    <property type="entry name" value="FAD/NAD-binding_dom"/>
</dbReference>
<feature type="transmembrane region" description="Helical" evidence="5">
    <location>
        <begin position="567"/>
        <end position="590"/>
    </location>
</feature>
<dbReference type="GO" id="GO:0016491">
    <property type="term" value="F:oxidoreductase activity"/>
    <property type="evidence" value="ECO:0007669"/>
    <property type="project" value="InterPro"/>
</dbReference>
<dbReference type="GO" id="GO:0005886">
    <property type="term" value="C:plasma membrane"/>
    <property type="evidence" value="ECO:0007669"/>
    <property type="project" value="TreeGrafter"/>
</dbReference>
<dbReference type="PRINTS" id="PR00368">
    <property type="entry name" value="FADPNR"/>
</dbReference>